<feature type="transmembrane region" description="Helical" evidence="1">
    <location>
        <begin position="208"/>
        <end position="231"/>
    </location>
</feature>
<keyword evidence="1" id="KW-0812">Transmembrane</keyword>
<feature type="transmembrane region" description="Helical" evidence="1">
    <location>
        <begin position="95"/>
        <end position="116"/>
    </location>
</feature>
<feature type="transmembrane region" description="Helical" evidence="1">
    <location>
        <begin position="69"/>
        <end position="89"/>
    </location>
</feature>
<dbReference type="Gene3D" id="1.25.40.10">
    <property type="entry name" value="Tetratricopeptide repeat domain"/>
    <property type="match status" value="1"/>
</dbReference>
<sequence>MESCKYHPDTAPNFRCDECQESFCSQCVDHSVAGEARCFQCGALVRVRVTSDSVDPLSKRLKKAFLYPLNRNAVGFIIGLSLVTTALSLMPIGGLLQFIAMLFCSGLAVNYSFLCLKATSVGHMEPPGLSEAVEGSFSILIRLFATFFLIGFSVIFLGQHLGPITAIILILTLVVVLPAILMCFAMTDHILGAINPVNFFGLIKNTGLPYWVLVIFLFIMLSSVSLLSSLIGDEQQAFSAFVQSSISSYYAMVEFHLMGYLLYQHQDRLGITAHDIEDKLLKAQSPASVAFAHTNVCLKAGDYSRVKTILQQAIASDPKNTRLWQRYFEILCRLEDRSALQKIADRYFHHLLESAQTFRMLRDAKKLQSLLPDYMPEYAHLRFHLANEYYSSGDAKTAVQLLMGLHKRFPEYARLIEAYTLMTQALEVLPGMEDQMNKCQALLARLKAQEATA</sequence>
<keyword evidence="1" id="KW-0472">Membrane</keyword>
<evidence type="ECO:0000256" key="1">
    <source>
        <dbReference type="SAM" id="Phobius"/>
    </source>
</evidence>
<gene>
    <name evidence="2" type="ORF">GCM10011352_03080</name>
</gene>
<dbReference type="InterPro" id="IPR011990">
    <property type="entry name" value="TPR-like_helical_dom_sf"/>
</dbReference>
<keyword evidence="3" id="KW-1185">Reference proteome</keyword>
<reference evidence="3" key="1">
    <citation type="journal article" date="2019" name="Int. J. Syst. Evol. Microbiol.">
        <title>The Global Catalogue of Microorganisms (GCM) 10K type strain sequencing project: providing services to taxonomists for standard genome sequencing and annotation.</title>
        <authorList>
            <consortium name="The Broad Institute Genomics Platform"/>
            <consortium name="The Broad Institute Genome Sequencing Center for Infectious Disease"/>
            <person name="Wu L."/>
            <person name="Ma J."/>
        </authorList>
    </citation>
    <scope>NUCLEOTIDE SEQUENCE [LARGE SCALE GENOMIC DNA]</scope>
    <source>
        <strain evidence="3">CGMCC 1.15341</strain>
    </source>
</reference>
<comment type="caution">
    <text evidence="2">The sequence shown here is derived from an EMBL/GenBank/DDBJ whole genome shotgun (WGS) entry which is preliminary data.</text>
</comment>
<dbReference type="RefSeq" id="WP_188745342.1">
    <property type="nucleotide sequence ID" value="NZ_BMIJ01000001.1"/>
</dbReference>
<feature type="transmembrane region" description="Helical" evidence="1">
    <location>
        <begin position="164"/>
        <end position="187"/>
    </location>
</feature>
<protein>
    <recommendedName>
        <fullName evidence="4">B box-type domain-containing protein</fullName>
    </recommendedName>
</protein>
<evidence type="ECO:0008006" key="4">
    <source>
        <dbReference type="Google" id="ProtNLM"/>
    </source>
</evidence>
<dbReference type="EMBL" id="BMIJ01000001">
    <property type="protein sequence ID" value="GGB80761.1"/>
    <property type="molecule type" value="Genomic_DNA"/>
</dbReference>
<name>A0ABQ1JWV7_9GAMM</name>
<evidence type="ECO:0000313" key="2">
    <source>
        <dbReference type="EMBL" id="GGB80761.1"/>
    </source>
</evidence>
<evidence type="ECO:0000313" key="3">
    <source>
        <dbReference type="Proteomes" id="UP000629025"/>
    </source>
</evidence>
<feature type="transmembrane region" description="Helical" evidence="1">
    <location>
        <begin position="137"/>
        <end position="158"/>
    </location>
</feature>
<keyword evidence="1" id="KW-1133">Transmembrane helix</keyword>
<accession>A0ABQ1JWV7</accession>
<organism evidence="2 3">
    <name type="scientific">Marinobacterium zhoushanense</name>
    <dbReference type="NCBI Taxonomy" id="1679163"/>
    <lineage>
        <taxon>Bacteria</taxon>
        <taxon>Pseudomonadati</taxon>
        <taxon>Pseudomonadota</taxon>
        <taxon>Gammaproteobacteria</taxon>
        <taxon>Oceanospirillales</taxon>
        <taxon>Oceanospirillaceae</taxon>
        <taxon>Marinobacterium</taxon>
    </lineage>
</organism>
<dbReference type="Proteomes" id="UP000629025">
    <property type="component" value="Unassembled WGS sequence"/>
</dbReference>
<proteinExistence type="predicted"/>
<dbReference type="SUPFAM" id="SSF48452">
    <property type="entry name" value="TPR-like"/>
    <property type="match status" value="1"/>
</dbReference>